<dbReference type="GO" id="GO:0003677">
    <property type="term" value="F:DNA binding"/>
    <property type="evidence" value="ECO:0007669"/>
    <property type="project" value="UniProtKB-KW"/>
</dbReference>
<dbReference type="InterPro" id="IPR000551">
    <property type="entry name" value="MerR-type_HTH_dom"/>
</dbReference>
<proteinExistence type="predicted"/>
<evidence type="ECO:0000256" key="1">
    <source>
        <dbReference type="ARBA" id="ARBA00023125"/>
    </source>
</evidence>
<gene>
    <name evidence="3" type="ORF">GCM10011519_23710</name>
</gene>
<dbReference type="RefSeq" id="WP_188779954.1">
    <property type="nucleotide sequence ID" value="NZ_BMKQ01000001.1"/>
</dbReference>
<dbReference type="PANTHER" id="PTHR30204:SF93">
    <property type="entry name" value="HTH MERR-TYPE DOMAIN-CONTAINING PROTEIN"/>
    <property type="match status" value="1"/>
</dbReference>
<evidence type="ECO:0000313" key="4">
    <source>
        <dbReference type="Proteomes" id="UP000649179"/>
    </source>
</evidence>
<keyword evidence="4" id="KW-1185">Reference proteome</keyword>
<accession>A0A917BKB7</accession>
<dbReference type="InterPro" id="IPR047057">
    <property type="entry name" value="MerR_fam"/>
</dbReference>
<dbReference type="PRINTS" id="PR00040">
    <property type="entry name" value="HTHMERR"/>
</dbReference>
<name>A0A917BKB7_9ACTN</name>
<dbReference type="PROSITE" id="PS50937">
    <property type="entry name" value="HTH_MERR_2"/>
    <property type="match status" value="1"/>
</dbReference>
<dbReference type="SMART" id="SM00422">
    <property type="entry name" value="HTH_MERR"/>
    <property type="match status" value="1"/>
</dbReference>
<reference evidence="3" key="1">
    <citation type="journal article" date="2014" name="Int. J. Syst. Evol. Microbiol.">
        <title>Complete genome sequence of Corynebacterium casei LMG S-19264T (=DSM 44701T), isolated from a smear-ripened cheese.</title>
        <authorList>
            <consortium name="US DOE Joint Genome Institute (JGI-PGF)"/>
            <person name="Walter F."/>
            <person name="Albersmeier A."/>
            <person name="Kalinowski J."/>
            <person name="Ruckert C."/>
        </authorList>
    </citation>
    <scope>NUCLEOTIDE SEQUENCE</scope>
    <source>
        <strain evidence="3">CGMCC 1.16067</strain>
    </source>
</reference>
<dbReference type="CDD" id="cd00592">
    <property type="entry name" value="HTH_MerR-like"/>
    <property type="match status" value="1"/>
</dbReference>
<protein>
    <recommendedName>
        <fullName evidence="2">HTH merR-type domain-containing protein</fullName>
    </recommendedName>
</protein>
<evidence type="ECO:0000313" key="3">
    <source>
        <dbReference type="EMBL" id="GGF48964.1"/>
    </source>
</evidence>
<dbReference type="InterPro" id="IPR009061">
    <property type="entry name" value="DNA-bd_dom_put_sf"/>
</dbReference>
<dbReference type="Proteomes" id="UP000649179">
    <property type="component" value="Unassembled WGS sequence"/>
</dbReference>
<dbReference type="Gene3D" id="1.10.1660.10">
    <property type="match status" value="1"/>
</dbReference>
<dbReference type="SUPFAM" id="SSF46955">
    <property type="entry name" value="Putative DNA-binding domain"/>
    <property type="match status" value="1"/>
</dbReference>
<evidence type="ECO:0000259" key="2">
    <source>
        <dbReference type="PROSITE" id="PS50937"/>
    </source>
</evidence>
<dbReference type="PANTHER" id="PTHR30204">
    <property type="entry name" value="REDOX-CYCLING DRUG-SENSING TRANSCRIPTIONAL ACTIVATOR SOXR"/>
    <property type="match status" value="1"/>
</dbReference>
<dbReference type="Pfam" id="PF13411">
    <property type="entry name" value="MerR_1"/>
    <property type="match status" value="1"/>
</dbReference>
<feature type="domain" description="HTH merR-type" evidence="2">
    <location>
        <begin position="1"/>
        <end position="70"/>
    </location>
</feature>
<dbReference type="GO" id="GO:0003700">
    <property type="term" value="F:DNA-binding transcription factor activity"/>
    <property type="evidence" value="ECO:0007669"/>
    <property type="project" value="InterPro"/>
</dbReference>
<dbReference type="EMBL" id="BMKQ01000001">
    <property type="protein sequence ID" value="GGF48964.1"/>
    <property type="molecule type" value="Genomic_DNA"/>
</dbReference>
<comment type="caution">
    <text evidence="3">The sequence shown here is derived from an EMBL/GenBank/DDBJ whole genome shotgun (WGS) entry which is preliminary data.</text>
</comment>
<sequence length="259" mass="28734">MLSIGQLATYAGTTVRAVRHYHAVGLLPEPPRDHSGYRTYDAATVVQLVRIRTLAEAGVPLARVREVLDAGPAEFARAIDGVDRRLRAEIEERRQHRRRIAALTPGDGLALPAEATAYVERLRGLGFSEAFVDGQRDAWVLIAARMPEQMPVYMRLKDAQLDEPRTLELFRLLDAAIDADPADGDADLRRIADELVSLSEEDDAHPPLDGPDVMPEELARLIDAFMVKSMPRGRRLLELIEARGWSGVSQMERTPDAQG</sequence>
<keyword evidence="1" id="KW-0238">DNA-binding</keyword>
<organism evidence="3 4">
    <name type="scientific">Marmoricola endophyticus</name>
    <dbReference type="NCBI Taxonomy" id="2040280"/>
    <lineage>
        <taxon>Bacteria</taxon>
        <taxon>Bacillati</taxon>
        <taxon>Actinomycetota</taxon>
        <taxon>Actinomycetes</taxon>
        <taxon>Propionibacteriales</taxon>
        <taxon>Nocardioidaceae</taxon>
        <taxon>Marmoricola</taxon>
    </lineage>
</organism>
<dbReference type="AlphaFoldDB" id="A0A917BKB7"/>
<reference evidence="3" key="2">
    <citation type="submission" date="2020-09" db="EMBL/GenBank/DDBJ databases">
        <authorList>
            <person name="Sun Q."/>
            <person name="Zhou Y."/>
        </authorList>
    </citation>
    <scope>NUCLEOTIDE SEQUENCE</scope>
    <source>
        <strain evidence="3">CGMCC 1.16067</strain>
    </source>
</reference>